<feature type="transmembrane region" description="Helical" evidence="10">
    <location>
        <begin position="373"/>
        <end position="401"/>
    </location>
</feature>
<feature type="transmembrane region" description="Helical" evidence="10">
    <location>
        <begin position="422"/>
        <end position="442"/>
    </location>
</feature>
<evidence type="ECO:0000313" key="14">
    <source>
        <dbReference type="EMBL" id="KAL3724849.1"/>
    </source>
</evidence>
<keyword evidence="8 10" id="KW-0406">Ion transport</keyword>
<feature type="domain" description="K+ potassium transporter C-terminal" evidence="13">
    <location>
        <begin position="563"/>
        <end position="671"/>
    </location>
</feature>
<feature type="transmembrane region" description="Helical" evidence="10">
    <location>
        <begin position="448"/>
        <end position="471"/>
    </location>
</feature>
<evidence type="ECO:0000256" key="1">
    <source>
        <dbReference type="ARBA" id="ARBA00004651"/>
    </source>
</evidence>
<evidence type="ECO:0000259" key="13">
    <source>
        <dbReference type="Pfam" id="PF22776"/>
    </source>
</evidence>
<dbReference type="InterPro" id="IPR003855">
    <property type="entry name" value="K+_transporter"/>
</dbReference>
<evidence type="ECO:0000256" key="8">
    <source>
        <dbReference type="ARBA" id="ARBA00023065"/>
    </source>
</evidence>
<keyword evidence="15" id="KW-1185">Reference proteome</keyword>
<feature type="transmembrane region" description="Helical" evidence="10">
    <location>
        <begin position="249"/>
        <end position="271"/>
    </location>
</feature>
<keyword evidence="3" id="KW-0813">Transport</keyword>
<evidence type="ECO:0000313" key="15">
    <source>
        <dbReference type="Proteomes" id="UP001634007"/>
    </source>
</evidence>
<comment type="function">
    <text evidence="10">Potassium transporter.</text>
</comment>
<organism evidence="14 15">
    <name type="scientific">Eucalyptus globulus</name>
    <name type="common">Tasmanian blue gum</name>
    <dbReference type="NCBI Taxonomy" id="34317"/>
    <lineage>
        <taxon>Eukaryota</taxon>
        <taxon>Viridiplantae</taxon>
        <taxon>Streptophyta</taxon>
        <taxon>Embryophyta</taxon>
        <taxon>Tracheophyta</taxon>
        <taxon>Spermatophyta</taxon>
        <taxon>Magnoliopsida</taxon>
        <taxon>eudicotyledons</taxon>
        <taxon>Gunneridae</taxon>
        <taxon>Pentapetalae</taxon>
        <taxon>rosids</taxon>
        <taxon>malvids</taxon>
        <taxon>Myrtales</taxon>
        <taxon>Myrtaceae</taxon>
        <taxon>Myrtoideae</taxon>
        <taxon>Eucalypteae</taxon>
        <taxon>Eucalyptus</taxon>
    </lineage>
</organism>
<dbReference type="Proteomes" id="UP001634007">
    <property type="component" value="Unassembled WGS sequence"/>
</dbReference>
<protein>
    <recommendedName>
        <fullName evidence="10">Potassium transporter</fullName>
    </recommendedName>
</protein>
<evidence type="ECO:0000256" key="5">
    <source>
        <dbReference type="ARBA" id="ARBA00022692"/>
    </source>
</evidence>
<comment type="subcellular location">
    <subcellularLocation>
        <location evidence="1">Cell membrane</location>
        <topology evidence="1">Multi-pass membrane protein</topology>
    </subcellularLocation>
    <subcellularLocation>
        <location evidence="10">Membrane</location>
        <topology evidence="10">Multi-pass membrane protein</topology>
    </subcellularLocation>
</comment>
<keyword evidence="5 10" id="KW-0812">Transmembrane</keyword>
<evidence type="ECO:0000256" key="10">
    <source>
        <dbReference type="RuleBase" id="RU321113"/>
    </source>
</evidence>
<dbReference type="GO" id="GO:0005886">
    <property type="term" value="C:plasma membrane"/>
    <property type="evidence" value="ECO:0007669"/>
    <property type="project" value="UniProtKB-SubCell"/>
</dbReference>
<feature type="transmembrane region" description="Helical" evidence="10">
    <location>
        <begin position="508"/>
        <end position="527"/>
    </location>
</feature>
<feature type="region of interest" description="Disordered" evidence="11">
    <location>
        <begin position="693"/>
        <end position="721"/>
    </location>
</feature>
<comment type="caution">
    <text evidence="10">Lacks conserved residue(s) required for the propagation of feature annotation.</text>
</comment>
<dbReference type="InterPro" id="IPR053952">
    <property type="entry name" value="K_trans_C"/>
</dbReference>
<feature type="transmembrane region" description="Helical" evidence="10">
    <location>
        <begin position="328"/>
        <end position="349"/>
    </location>
</feature>
<accession>A0ABD3JCN6</accession>
<dbReference type="InterPro" id="IPR053951">
    <property type="entry name" value="K_trans_N"/>
</dbReference>
<gene>
    <name evidence="14" type="ORF">ACJRO7_029939</name>
</gene>
<name>A0ABD3JCN6_EUCGL</name>
<dbReference type="Pfam" id="PF02705">
    <property type="entry name" value="K_trans"/>
    <property type="match status" value="1"/>
</dbReference>
<comment type="similarity">
    <text evidence="2 10">Belongs to the HAK/KUP transporter (TC 2.A.72.3) family.</text>
</comment>
<dbReference type="PANTHER" id="PTHR30540:SF97">
    <property type="entry name" value="POTASSIUM TRANSPORTER"/>
    <property type="match status" value="1"/>
</dbReference>
<feature type="transmembrane region" description="Helical" evidence="10">
    <location>
        <begin position="82"/>
        <end position="102"/>
    </location>
</feature>
<evidence type="ECO:0000256" key="6">
    <source>
        <dbReference type="ARBA" id="ARBA00022958"/>
    </source>
</evidence>
<evidence type="ECO:0000256" key="7">
    <source>
        <dbReference type="ARBA" id="ARBA00022989"/>
    </source>
</evidence>
<keyword evidence="6 10" id="KW-0630">Potassium</keyword>
<evidence type="ECO:0000259" key="12">
    <source>
        <dbReference type="Pfam" id="PF02705"/>
    </source>
</evidence>
<dbReference type="PANTHER" id="PTHR30540">
    <property type="entry name" value="OSMOTIC STRESS POTASSIUM TRANSPORTER"/>
    <property type="match status" value="1"/>
</dbReference>
<feature type="domain" description="K+ potassium transporter integral membrane" evidence="12">
    <location>
        <begin position="43"/>
        <end position="546"/>
    </location>
</feature>
<reference evidence="14 15" key="1">
    <citation type="submission" date="2024-11" db="EMBL/GenBank/DDBJ databases">
        <title>Chromosome-level genome assembly of Eucalyptus globulus Labill. provides insights into its genome evolution.</title>
        <authorList>
            <person name="Li X."/>
        </authorList>
    </citation>
    <scope>NUCLEOTIDE SEQUENCE [LARGE SCALE GENOMIC DNA]</scope>
    <source>
        <strain evidence="14">CL2024</strain>
        <tissue evidence="14">Fresh tender leaves</tissue>
    </source>
</reference>
<proteinExistence type="inferred from homology"/>
<keyword evidence="7 10" id="KW-1133">Transmembrane helix</keyword>
<feature type="transmembrane region" description="Helical" evidence="10">
    <location>
        <begin position="160"/>
        <end position="178"/>
    </location>
</feature>
<dbReference type="AlphaFoldDB" id="A0ABD3JCN6"/>
<evidence type="ECO:0000256" key="9">
    <source>
        <dbReference type="ARBA" id="ARBA00023136"/>
    </source>
</evidence>
<keyword evidence="4 10" id="KW-0633">Potassium transport</keyword>
<sequence length="814" mass="91079">MSSSLSISLQQARFSHGSYAEPWDFLLSASGKKETWKHVALLSFQTLGVVYGHLSTAPLYVFGTIPQEDFKSDEIPYEFLSFIFWTITIISLLKYALIVLIADDDGEGGTFALYSLLCRHAKVGLLPNDQLTDETVHLVETSSKMKWRSKARRALEKHRFSHYLMLFLALFGSCMIINDGVLTPAISVLSASKGVKRSLSEIHLNTSICLFDIYPVFSFCVPDVPVPSACIIQIGLFMLQQYGTDKIGFLFAPIITIWLLFIGGVGLYNILHFNPNILRAISPAYMYSFVRNINEHSWRSLGSILLCIAGSEAMFANLGHFSKTSIKITIVCCIYPVLLISYAGQAAFISKNRHIVPEFNHLSSSMPDHTRHAFVVLSLFASAVGSQASITASFSIINQLLALKCFPQVKVVHTSEKIHGQVYIADLNWLLMILSLSVTIGLHKVGPIGYATGMAIVSGMLVTTCLMSLVISVYWEKSLFISACFLIFFGFIEAMYLSACIWNFHLGAWYLVMLSVLFLTIMLVWHYGSMKEYEFNLENKVSFEWLTDFGAGLGISRVPGIGFIYTDIVTGVPAFFSHFIANLPAFHQVLIFVSFKPQPLPYVPSDQRFLINRVGHKDYRIYRCIVRYGYCDRTRDTDDFEEQIIHSIGEFVSLEEKDFESITFEEGKMTIGGKPGSDGRAAYALIPVNNSMSTASSSRTSEENMTVSYHPGSEKGPSTNAPVRRKKVRFILPPESPKMQAFVRDELQQLVDARESGTAYILGQSHIVARQGSNFFKRLVIMVYVLLDRNSREPPVALNIPHAALIEVGMVYTI</sequence>
<dbReference type="EMBL" id="JBJKBG010000008">
    <property type="protein sequence ID" value="KAL3724849.1"/>
    <property type="molecule type" value="Genomic_DNA"/>
</dbReference>
<feature type="transmembrane region" description="Helical" evidence="10">
    <location>
        <begin position="39"/>
        <end position="62"/>
    </location>
</feature>
<evidence type="ECO:0000256" key="11">
    <source>
        <dbReference type="SAM" id="MobiDB-lite"/>
    </source>
</evidence>
<dbReference type="GO" id="GO:0015079">
    <property type="term" value="F:potassium ion transmembrane transporter activity"/>
    <property type="evidence" value="ECO:0007669"/>
    <property type="project" value="UniProtKB-UniRule"/>
</dbReference>
<feature type="domain" description="K+ potassium transporter C-terminal" evidence="13">
    <location>
        <begin position="735"/>
        <end position="814"/>
    </location>
</feature>
<dbReference type="NCBIfam" id="TIGR00794">
    <property type="entry name" value="kup"/>
    <property type="match status" value="1"/>
</dbReference>
<comment type="caution">
    <text evidence="14">The sequence shown here is derived from an EMBL/GenBank/DDBJ whole genome shotgun (WGS) entry which is preliminary data.</text>
</comment>
<evidence type="ECO:0000256" key="3">
    <source>
        <dbReference type="ARBA" id="ARBA00022448"/>
    </source>
</evidence>
<dbReference type="Pfam" id="PF22776">
    <property type="entry name" value="K_trans_C"/>
    <property type="match status" value="2"/>
</dbReference>
<evidence type="ECO:0000256" key="4">
    <source>
        <dbReference type="ARBA" id="ARBA00022538"/>
    </source>
</evidence>
<evidence type="ECO:0000256" key="2">
    <source>
        <dbReference type="ARBA" id="ARBA00008440"/>
    </source>
</evidence>
<feature type="transmembrane region" description="Helical" evidence="10">
    <location>
        <begin position="478"/>
        <end position="496"/>
    </location>
</feature>
<keyword evidence="9 10" id="KW-0472">Membrane</keyword>